<keyword evidence="2" id="KW-1185">Reference proteome</keyword>
<proteinExistence type="predicted"/>
<reference evidence="1 2" key="1">
    <citation type="journal article" date="2022" name="New Phytol.">
        <title>Ecological generalism drives hyperdiversity of secondary metabolite gene clusters in xylarialean endophytes.</title>
        <authorList>
            <person name="Franco M.E.E."/>
            <person name="Wisecaver J.H."/>
            <person name="Arnold A.E."/>
            <person name="Ju Y.M."/>
            <person name="Slot J.C."/>
            <person name="Ahrendt S."/>
            <person name="Moore L.P."/>
            <person name="Eastman K.E."/>
            <person name="Scott K."/>
            <person name="Konkel Z."/>
            <person name="Mondo S.J."/>
            <person name="Kuo A."/>
            <person name="Hayes R.D."/>
            <person name="Haridas S."/>
            <person name="Andreopoulos B."/>
            <person name="Riley R."/>
            <person name="LaButti K."/>
            <person name="Pangilinan J."/>
            <person name="Lipzen A."/>
            <person name="Amirebrahimi M."/>
            <person name="Yan J."/>
            <person name="Adam C."/>
            <person name="Keymanesh K."/>
            <person name="Ng V."/>
            <person name="Louie K."/>
            <person name="Northen T."/>
            <person name="Drula E."/>
            <person name="Henrissat B."/>
            <person name="Hsieh H.M."/>
            <person name="Youens-Clark K."/>
            <person name="Lutzoni F."/>
            <person name="Miadlikowska J."/>
            <person name="Eastwood D.C."/>
            <person name="Hamelin R.C."/>
            <person name="Grigoriev I.V."/>
            <person name="U'Ren J.M."/>
        </authorList>
    </citation>
    <scope>NUCLEOTIDE SEQUENCE [LARGE SCALE GENOMIC DNA]</scope>
    <source>
        <strain evidence="1 2">ER1909</strain>
    </source>
</reference>
<evidence type="ECO:0000313" key="2">
    <source>
        <dbReference type="Proteomes" id="UP001497680"/>
    </source>
</evidence>
<accession>A0ACC0DAY7</accession>
<name>A0ACC0DAY7_9PEZI</name>
<evidence type="ECO:0000313" key="1">
    <source>
        <dbReference type="EMBL" id="KAI6089923.1"/>
    </source>
</evidence>
<protein>
    <submittedName>
        <fullName evidence="1">Uncharacterized protein</fullName>
    </submittedName>
</protein>
<dbReference type="EMBL" id="MU394293">
    <property type="protein sequence ID" value="KAI6089923.1"/>
    <property type="molecule type" value="Genomic_DNA"/>
</dbReference>
<comment type="caution">
    <text evidence="1">The sequence shown here is derived from an EMBL/GenBank/DDBJ whole genome shotgun (WGS) entry which is preliminary data.</text>
</comment>
<gene>
    <name evidence="1" type="ORF">F4821DRAFT_230187</name>
</gene>
<dbReference type="Proteomes" id="UP001497680">
    <property type="component" value="Unassembled WGS sequence"/>
</dbReference>
<organism evidence="1 2">
    <name type="scientific">Hypoxylon rubiginosum</name>
    <dbReference type="NCBI Taxonomy" id="110542"/>
    <lineage>
        <taxon>Eukaryota</taxon>
        <taxon>Fungi</taxon>
        <taxon>Dikarya</taxon>
        <taxon>Ascomycota</taxon>
        <taxon>Pezizomycotina</taxon>
        <taxon>Sordariomycetes</taxon>
        <taxon>Xylariomycetidae</taxon>
        <taxon>Xylariales</taxon>
        <taxon>Hypoxylaceae</taxon>
        <taxon>Hypoxylon</taxon>
    </lineage>
</organism>
<sequence length="137" mass="15096">MLKNSSLQPCPDPKSCIVSRETRQSPTPAFHMHIEGLDVSISLRAHSQTLWFALPPSADADPTWKSCYIPVSDWSLPGLRPGRGHGAFSADGPRVLILRAHILLEAYIRLASAFCDDFANFSLGIVNYMRNTLSATE</sequence>